<evidence type="ECO:0000256" key="4">
    <source>
        <dbReference type="ARBA" id="ARBA00022801"/>
    </source>
</evidence>
<dbReference type="Pfam" id="PF00112">
    <property type="entry name" value="Peptidase_C1"/>
    <property type="match status" value="1"/>
</dbReference>
<evidence type="ECO:0000259" key="8">
    <source>
        <dbReference type="SMART" id="SM00645"/>
    </source>
</evidence>
<dbReference type="InterPro" id="IPR025661">
    <property type="entry name" value="Pept_asp_AS"/>
</dbReference>
<dbReference type="SMART" id="SM00848">
    <property type="entry name" value="Inhibitor_I29"/>
    <property type="match status" value="1"/>
</dbReference>
<feature type="domain" description="Cathepsin propeptide inhibitor" evidence="9">
    <location>
        <begin position="40"/>
        <end position="96"/>
    </location>
</feature>
<dbReference type="Proteomes" id="UP000326396">
    <property type="component" value="Linkage Group LG13"/>
</dbReference>
<keyword evidence="11" id="KW-1185">Reference proteome</keyword>
<comment type="similarity">
    <text evidence="1">Belongs to the peptidase C1 family.</text>
</comment>
<dbReference type="SUPFAM" id="SSF54001">
    <property type="entry name" value="Cysteine proteinases"/>
    <property type="match status" value="1"/>
</dbReference>
<evidence type="ECO:0000313" key="11">
    <source>
        <dbReference type="Proteomes" id="UP000326396"/>
    </source>
</evidence>
<evidence type="ECO:0000256" key="3">
    <source>
        <dbReference type="ARBA" id="ARBA00022729"/>
    </source>
</evidence>
<keyword evidence="3 7" id="KW-0732">Signal</keyword>
<keyword evidence="4" id="KW-0378">Hydrolase</keyword>
<dbReference type="PRINTS" id="PR00705">
    <property type="entry name" value="PAPAIN"/>
</dbReference>
<dbReference type="InterPro" id="IPR000668">
    <property type="entry name" value="Peptidase_C1A_C"/>
</dbReference>
<dbReference type="GO" id="GO:0006508">
    <property type="term" value="P:proteolysis"/>
    <property type="evidence" value="ECO:0007669"/>
    <property type="project" value="UniProtKB-KW"/>
</dbReference>
<accession>A0A5N6PAZ8</accession>
<evidence type="ECO:0000256" key="5">
    <source>
        <dbReference type="ARBA" id="ARBA00022807"/>
    </source>
</evidence>
<name>A0A5N6PAZ8_9ASTR</name>
<protein>
    <recommendedName>
        <fullName evidence="12">Cysteine proteinase</fullName>
    </recommendedName>
</protein>
<dbReference type="EMBL" id="SZYD01000005">
    <property type="protein sequence ID" value="KAD6118879.1"/>
    <property type="molecule type" value="Genomic_DNA"/>
</dbReference>
<feature type="domain" description="Peptidase C1A papain C-terminal" evidence="8">
    <location>
        <begin position="129"/>
        <end position="345"/>
    </location>
</feature>
<dbReference type="InterPro" id="IPR013201">
    <property type="entry name" value="Prot_inhib_I29"/>
</dbReference>
<dbReference type="InterPro" id="IPR038765">
    <property type="entry name" value="Papain-like_cys_pep_sf"/>
</dbReference>
<feature type="chain" id="PRO_5024402741" description="Cysteine proteinase" evidence="7">
    <location>
        <begin position="23"/>
        <end position="356"/>
    </location>
</feature>
<dbReference type="InterPro" id="IPR039417">
    <property type="entry name" value="Peptidase_C1A_papain-like"/>
</dbReference>
<keyword evidence="6" id="KW-1015">Disulfide bond</keyword>
<dbReference type="SMART" id="SM00645">
    <property type="entry name" value="Pept_C1"/>
    <property type="match status" value="1"/>
</dbReference>
<evidence type="ECO:0000256" key="7">
    <source>
        <dbReference type="SAM" id="SignalP"/>
    </source>
</evidence>
<keyword evidence="5" id="KW-0788">Thiol protease</keyword>
<dbReference type="FunFam" id="3.90.70.10:FF:000023">
    <property type="entry name" value="Senescence-specific cysteine protease SAG39"/>
    <property type="match status" value="1"/>
</dbReference>
<dbReference type="OrthoDB" id="190265at2759"/>
<dbReference type="InterPro" id="IPR025660">
    <property type="entry name" value="Pept_his_AS"/>
</dbReference>
<evidence type="ECO:0000256" key="1">
    <source>
        <dbReference type="ARBA" id="ARBA00008455"/>
    </source>
</evidence>
<dbReference type="PROSITE" id="PS00639">
    <property type="entry name" value="THIOL_PROTEASE_HIS"/>
    <property type="match status" value="1"/>
</dbReference>
<dbReference type="GO" id="GO:0008234">
    <property type="term" value="F:cysteine-type peptidase activity"/>
    <property type="evidence" value="ECO:0007669"/>
    <property type="project" value="UniProtKB-KW"/>
</dbReference>
<dbReference type="AlphaFoldDB" id="A0A5N6PAZ8"/>
<dbReference type="CDD" id="cd02248">
    <property type="entry name" value="Peptidase_C1A"/>
    <property type="match status" value="1"/>
</dbReference>
<evidence type="ECO:0000259" key="9">
    <source>
        <dbReference type="SMART" id="SM00848"/>
    </source>
</evidence>
<dbReference type="Pfam" id="PF08246">
    <property type="entry name" value="Inhibitor_I29"/>
    <property type="match status" value="1"/>
</dbReference>
<dbReference type="PANTHER" id="PTHR12411">
    <property type="entry name" value="CYSTEINE PROTEASE FAMILY C1-RELATED"/>
    <property type="match status" value="1"/>
</dbReference>
<dbReference type="PROSITE" id="PS00139">
    <property type="entry name" value="THIOL_PROTEASE_CYS"/>
    <property type="match status" value="1"/>
</dbReference>
<evidence type="ECO:0000256" key="2">
    <source>
        <dbReference type="ARBA" id="ARBA00022670"/>
    </source>
</evidence>
<proteinExistence type="inferred from homology"/>
<organism evidence="10 11">
    <name type="scientific">Mikania micrantha</name>
    <name type="common">bitter vine</name>
    <dbReference type="NCBI Taxonomy" id="192012"/>
    <lineage>
        <taxon>Eukaryota</taxon>
        <taxon>Viridiplantae</taxon>
        <taxon>Streptophyta</taxon>
        <taxon>Embryophyta</taxon>
        <taxon>Tracheophyta</taxon>
        <taxon>Spermatophyta</taxon>
        <taxon>Magnoliopsida</taxon>
        <taxon>eudicotyledons</taxon>
        <taxon>Gunneridae</taxon>
        <taxon>Pentapetalae</taxon>
        <taxon>asterids</taxon>
        <taxon>campanulids</taxon>
        <taxon>Asterales</taxon>
        <taxon>Asteraceae</taxon>
        <taxon>Asteroideae</taxon>
        <taxon>Heliantheae alliance</taxon>
        <taxon>Eupatorieae</taxon>
        <taxon>Mikania</taxon>
    </lineage>
</organism>
<evidence type="ECO:0000256" key="6">
    <source>
        <dbReference type="ARBA" id="ARBA00023157"/>
    </source>
</evidence>
<evidence type="ECO:0008006" key="12">
    <source>
        <dbReference type="Google" id="ProtNLM"/>
    </source>
</evidence>
<reference evidence="10 11" key="1">
    <citation type="submission" date="2019-05" db="EMBL/GenBank/DDBJ databases">
        <title>Mikania micrantha, genome provides insights into the molecular mechanism of rapid growth.</title>
        <authorList>
            <person name="Liu B."/>
        </authorList>
    </citation>
    <scope>NUCLEOTIDE SEQUENCE [LARGE SCALE GENOMIC DNA]</scope>
    <source>
        <strain evidence="10">NLD-2019</strain>
        <tissue evidence="10">Leaf</tissue>
    </source>
</reference>
<sequence length="356" mass="39867">MEIKKFIILSVSVALILGIVESFEFDEEELKSEEGMKGMYDRWRNHHNVVEVSQDEKAQRFNVFKTNVQHVHNTNKMNKPYKLKLNRFATMTNHEFRSAYAGSNVKHYRTLRGPRNPDLPFMYENAANLPPAVDWRTRNAVTPPKNQGLCGGCWAFSTVTAVEGINAIRTGELVSLSEQQLIDCETISNDGCRGGLMEPAFIYITESGGLATEKNYPYTFHNGTCDHTKIGNQVVRIDGYENVPECNEDALMKAVANQPISAAVEANGHDFQFYSTGVFTGQCGMDVNHAITIVGYDTTPEGMKYWIVKNSWGPHWGEGGYIRLLRGFPDKMGLCGIAVEPSYPTKASNIPLNHEL</sequence>
<evidence type="ECO:0000313" key="10">
    <source>
        <dbReference type="EMBL" id="KAD6118879.1"/>
    </source>
</evidence>
<gene>
    <name evidence="10" type="ORF">E3N88_10150</name>
</gene>
<dbReference type="InterPro" id="IPR000169">
    <property type="entry name" value="Pept_cys_AS"/>
</dbReference>
<dbReference type="Gene3D" id="3.90.70.10">
    <property type="entry name" value="Cysteine proteinases"/>
    <property type="match status" value="1"/>
</dbReference>
<dbReference type="InterPro" id="IPR013128">
    <property type="entry name" value="Peptidase_C1A"/>
</dbReference>
<keyword evidence="2" id="KW-0645">Protease</keyword>
<feature type="signal peptide" evidence="7">
    <location>
        <begin position="1"/>
        <end position="22"/>
    </location>
</feature>
<dbReference type="PROSITE" id="PS00640">
    <property type="entry name" value="THIOL_PROTEASE_ASN"/>
    <property type="match status" value="1"/>
</dbReference>
<comment type="caution">
    <text evidence="10">The sequence shown here is derived from an EMBL/GenBank/DDBJ whole genome shotgun (WGS) entry which is preliminary data.</text>
</comment>